<feature type="binding site" evidence="19">
    <location>
        <position position="294"/>
    </location>
    <ligand>
        <name>phosphoenolpyruvate</name>
        <dbReference type="ChEBI" id="CHEBI:58702"/>
    </ligand>
</feature>
<feature type="binding site" evidence="19">
    <location>
        <position position="330"/>
    </location>
    <ligand>
        <name>phosphoenolpyruvate</name>
        <dbReference type="ChEBI" id="CHEBI:58702"/>
    </ligand>
</feature>
<feature type="active site" description="Proton donor" evidence="18">
    <location>
        <position position="499"/>
    </location>
</feature>
<evidence type="ECO:0000256" key="8">
    <source>
        <dbReference type="ARBA" id="ARBA00022448"/>
    </source>
</evidence>
<reference evidence="24 25" key="1">
    <citation type="submission" date="2023-03" db="EMBL/GenBank/DDBJ databases">
        <title>Bacillus Genome Sequencing.</title>
        <authorList>
            <person name="Dunlap C."/>
        </authorList>
    </citation>
    <scope>NUCLEOTIDE SEQUENCE [LARGE SCALE GENOMIC DNA]</scope>
    <source>
        <strain evidence="24 25">B-59205</strain>
    </source>
</reference>
<feature type="domain" description="PEP-utilising enzyme mobile" evidence="21">
    <location>
        <begin position="152"/>
        <end position="223"/>
    </location>
</feature>
<evidence type="ECO:0000256" key="1">
    <source>
        <dbReference type="ARBA" id="ARBA00000683"/>
    </source>
</evidence>
<dbReference type="Pfam" id="PF02896">
    <property type="entry name" value="PEP-utilizers_C"/>
    <property type="match status" value="1"/>
</dbReference>
<evidence type="ECO:0000256" key="11">
    <source>
        <dbReference type="ARBA" id="ARBA00022679"/>
    </source>
</evidence>
<dbReference type="GO" id="GO:0016301">
    <property type="term" value="F:kinase activity"/>
    <property type="evidence" value="ECO:0007669"/>
    <property type="project" value="UniProtKB-KW"/>
</dbReference>
<dbReference type="GO" id="GO:0009401">
    <property type="term" value="P:phosphoenolpyruvate-dependent sugar phosphotransferase system"/>
    <property type="evidence" value="ECO:0007669"/>
    <property type="project" value="UniProtKB-KW"/>
</dbReference>
<feature type="binding site" evidence="19">
    <location>
        <begin position="451"/>
        <end position="452"/>
    </location>
    <ligand>
        <name>phosphoenolpyruvate</name>
        <dbReference type="ChEBI" id="CHEBI:58702"/>
    </ligand>
</feature>
<feature type="active site" description="Tele-phosphohistidine intermediate" evidence="18">
    <location>
        <position position="188"/>
    </location>
</feature>
<evidence type="ECO:0000256" key="3">
    <source>
        <dbReference type="ARBA" id="ARBA00002728"/>
    </source>
</evidence>
<dbReference type="InterPro" id="IPR040442">
    <property type="entry name" value="Pyrv_kinase-like_dom_sf"/>
</dbReference>
<evidence type="ECO:0000256" key="10">
    <source>
        <dbReference type="ARBA" id="ARBA00022597"/>
    </source>
</evidence>
<proteinExistence type="inferred from homology"/>
<dbReference type="NCBIfam" id="TIGR01417">
    <property type="entry name" value="PTS_I_fam"/>
    <property type="match status" value="1"/>
</dbReference>
<feature type="domain" description="PEP-utilising enzyme C-terminal" evidence="22">
    <location>
        <begin position="249"/>
        <end position="537"/>
    </location>
</feature>
<dbReference type="InterPro" id="IPR008731">
    <property type="entry name" value="PTS_EIN"/>
</dbReference>
<dbReference type="PROSITE" id="PS00370">
    <property type="entry name" value="PEP_ENZYMES_PHOS_SITE"/>
    <property type="match status" value="1"/>
</dbReference>
<comment type="function">
    <text evidence="3 17">General (non sugar-specific) component of the phosphoenolpyruvate-dependent sugar phosphotransferase system (sugar PTS). This major carbohydrate active-transport system catalyzes the phosphorylation of incoming sugar substrates concomitantly with their translocation across the cell membrane. Enzyme I transfers the phosphoryl group from phosphoenolpyruvate (PEP) to the phosphoryl carrier protein (HPr).</text>
</comment>
<dbReference type="InterPro" id="IPR036618">
    <property type="entry name" value="PtsI_HPr-bd_sf"/>
</dbReference>
<evidence type="ECO:0000256" key="15">
    <source>
        <dbReference type="ARBA" id="ARBA00022842"/>
    </source>
</evidence>
<evidence type="ECO:0000256" key="12">
    <source>
        <dbReference type="ARBA" id="ARBA00022683"/>
    </source>
</evidence>
<dbReference type="SUPFAM" id="SSF52009">
    <property type="entry name" value="Phosphohistidine domain"/>
    <property type="match status" value="1"/>
</dbReference>
<dbReference type="InterPro" id="IPR018274">
    <property type="entry name" value="PEP_util_AS"/>
</dbReference>
<name>A0AAW9NUV8_9BACL</name>
<evidence type="ECO:0000256" key="14">
    <source>
        <dbReference type="ARBA" id="ARBA00022777"/>
    </source>
</evidence>
<dbReference type="EC" id="2.7.3.9" evidence="6 17"/>
<feature type="binding site" evidence="19">
    <location>
        <position position="462"/>
    </location>
    <ligand>
        <name>phosphoenolpyruvate</name>
        <dbReference type="ChEBI" id="CHEBI:58702"/>
    </ligand>
</feature>
<dbReference type="Gene3D" id="1.10.274.10">
    <property type="entry name" value="PtsI, HPr-binding domain"/>
    <property type="match status" value="1"/>
</dbReference>
<evidence type="ECO:0000313" key="25">
    <source>
        <dbReference type="Proteomes" id="UP001344888"/>
    </source>
</evidence>
<dbReference type="Proteomes" id="UP001344888">
    <property type="component" value="Unassembled WGS sequence"/>
</dbReference>
<evidence type="ECO:0000259" key="23">
    <source>
        <dbReference type="Pfam" id="PF05524"/>
    </source>
</evidence>
<dbReference type="Pfam" id="PF05524">
    <property type="entry name" value="PEP-utilisers_N"/>
    <property type="match status" value="1"/>
</dbReference>
<keyword evidence="12 17" id="KW-0598">Phosphotransferase system</keyword>
<dbReference type="RefSeq" id="WP_326122835.1">
    <property type="nucleotide sequence ID" value="NZ_JARSFG010000010.1"/>
</dbReference>
<evidence type="ECO:0000256" key="17">
    <source>
        <dbReference type="PIRNR" id="PIRNR000732"/>
    </source>
</evidence>
<keyword evidence="13 17" id="KW-0479">Metal-binding</keyword>
<keyword evidence="10 17" id="KW-0762">Sugar transport</keyword>
<feature type="domain" description="Phosphotransferase system enzyme I N-terminal" evidence="23">
    <location>
        <begin position="5"/>
        <end position="125"/>
    </location>
</feature>
<evidence type="ECO:0000256" key="19">
    <source>
        <dbReference type="PIRSR" id="PIRSR000732-2"/>
    </source>
</evidence>
<dbReference type="PANTHER" id="PTHR46244:SF3">
    <property type="entry name" value="PHOSPHOENOLPYRUVATE-PROTEIN PHOSPHOTRANSFERASE"/>
    <property type="match status" value="1"/>
</dbReference>
<dbReference type="Pfam" id="PF00391">
    <property type="entry name" value="PEP-utilizers"/>
    <property type="match status" value="1"/>
</dbReference>
<dbReference type="EMBL" id="JARSFG010000010">
    <property type="protein sequence ID" value="MEC1178300.1"/>
    <property type="molecule type" value="Genomic_DNA"/>
</dbReference>
<dbReference type="InterPro" id="IPR015813">
    <property type="entry name" value="Pyrv/PenolPyrv_kinase-like_dom"/>
</dbReference>
<evidence type="ECO:0000256" key="7">
    <source>
        <dbReference type="ARBA" id="ARBA00016544"/>
    </source>
</evidence>
<comment type="similarity">
    <text evidence="5 17">Belongs to the PEP-utilizing enzyme family.</text>
</comment>
<dbReference type="SUPFAM" id="SSF51621">
    <property type="entry name" value="Phosphoenolpyruvate/pyruvate domain"/>
    <property type="match status" value="1"/>
</dbReference>
<organism evidence="24 25">
    <name type="scientific">Metasolibacillus meyeri</name>
    <dbReference type="NCBI Taxonomy" id="1071052"/>
    <lineage>
        <taxon>Bacteria</taxon>
        <taxon>Bacillati</taxon>
        <taxon>Bacillota</taxon>
        <taxon>Bacilli</taxon>
        <taxon>Bacillales</taxon>
        <taxon>Caryophanaceae</taxon>
        <taxon>Metasolibacillus</taxon>
    </lineage>
</organism>
<keyword evidence="14 17" id="KW-0418">Kinase</keyword>
<accession>A0AAW9NUV8</accession>
<keyword evidence="11 17" id="KW-0808">Transferase</keyword>
<feature type="binding site" evidence="20">
    <location>
        <position position="428"/>
    </location>
    <ligand>
        <name>Mg(2+)</name>
        <dbReference type="ChEBI" id="CHEBI:18420"/>
    </ligand>
</feature>
<protein>
    <recommendedName>
        <fullName evidence="7 17">Phosphoenolpyruvate-protein phosphotransferase</fullName>
        <ecNumber evidence="6 17">2.7.3.9</ecNumber>
    </recommendedName>
    <alternativeName>
        <fullName evidence="16 17">Phosphotransferase system, enzyme I</fullName>
    </alternativeName>
</protein>
<dbReference type="AlphaFoldDB" id="A0AAW9NUV8"/>
<gene>
    <name evidence="24" type="primary">ptsP</name>
    <name evidence="24" type="ORF">P9B03_07385</name>
</gene>
<dbReference type="InterPro" id="IPR036637">
    <property type="entry name" value="Phosphohistidine_dom_sf"/>
</dbReference>
<dbReference type="SUPFAM" id="SSF47831">
    <property type="entry name" value="Enzyme I of the PEP:sugar phosphotransferase system HPr-binding (sub)domain"/>
    <property type="match status" value="1"/>
</dbReference>
<evidence type="ECO:0000313" key="24">
    <source>
        <dbReference type="EMBL" id="MEC1178300.1"/>
    </source>
</evidence>
<evidence type="ECO:0000256" key="20">
    <source>
        <dbReference type="PIRSR" id="PIRSR000732-3"/>
    </source>
</evidence>
<evidence type="ECO:0000256" key="9">
    <source>
        <dbReference type="ARBA" id="ARBA00022490"/>
    </source>
</evidence>
<evidence type="ECO:0000256" key="4">
    <source>
        <dbReference type="ARBA" id="ARBA00004496"/>
    </source>
</evidence>
<evidence type="ECO:0000256" key="13">
    <source>
        <dbReference type="ARBA" id="ARBA00022723"/>
    </source>
</evidence>
<comment type="cofactor">
    <cofactor evidence="2 17 20">
        <name>Mg(2+)</name>
        <dbReference type="ChEBI" id="CHEBI:18420"/>
    </cofactor>
</comment>
<evidence type="ECO:0000256" key="6">
    <source>
        <dbReference type="ARBA" id="ARBA00012232"/>
    </source>
</evidence>
<evidence type="ECO:0000256" key="18">
    <source>
        <dbReference type="PIRSR" id="PIRSR000732-1"/>
    </source>
</evidence>
<dbReference type="Gene3D" id="3.50.30.10">
    <property type="entry name" value="Phosphohistidine domain"/>
    <property type="match status" value="1"/>
</dbReference>
<comment type="subcellular location">
    <subcellularLocation>
        <location evidence="4 17">Cytoplasm</location>
    </subcellularLocation>
</comment>
<dbReference type="InterPro" id="IPR023151">
    <property type="entry name" value="PEP_util_CS"/>
</dbReference>
<dbReference type="InterPro" id="IPR006318">
    <property type="entry name" value="PTS_EI-like"/>
</dbReference>
<dbReference type="GO" id="GO:0008965">
    <property type="term" value="F:phosphoenolpyruvate-protein phosphotransferase activity"/>
    <property type="evidence" value="ECO:0007669"/>
    <property type="project" value="UniProtKB-EC"/>
</dbReference>
<dbReference type="InterPro" id="IPR050499">
    <property type="entry name" value="PEP-utilizing_PTS_enzyme"/>
</dbReference>
<keyword evidence="15 17" id="KW-0460">Magnesium</keyword>
<sequence length="567" mass="62861">MRQLQGIAVSEGVAVAKAYRLAEPDLSITEREGIEPSAEKQRFHDAIANAKVQLEKIRDYAISMVGEEEAEIFSAHLLVLQDPDFHAAIEGEIAQNTQAEKALQKIAQQFIDLFSQMDNEYMRQRAADIEDVTRRILACLLGKILPDVSQIDEEVVLIAYDLSPSVTAQLNKQYVKGFITTIGGRTSHTAILARTLQIPAVVGVKEAETIAHGEMVLLDGASGQLSINPSEEAQREAKERMAVQAEREKQLQQFVEKESVTADGAHIELAANIGSVQDVDAVLKVGADGVGLFRTEFLYMDSTALPTEEQQFELYKAVLEKMNNKPVVVRTLDIGGDKHLEYWQLPKEENPFLGQRAIRLSLANEEIFVTQLRALLRASQYGNLKIMFPMIATMQELRQAKAILQREHDALASEGIAIGKYEVGIMIEVPSAAILADVLAREVDFFSIGTNDLIQYTFASDRMNEATSYLYEPFHPAIIRLIEQVASSAHKHGIWAGMCGEMAGEELALPVLLALGLDELSMSASAILRTRENLSKLNKKVLQQQVDKLLACESAEQVKDWAKQVYN</sequence>
<dbReference type="InterPro" id="IPR008279">
    <property type="entry name" value="PEP-util_enz_mobile_dom"/>
</dbReference>
<evidence type="ECO:0000256" key="16">
    <source>
        <dbReference type="ARBA" id="ARBA00033235"/>
    </source>
</evidence>
<keyword evidence="8 17" id="KW-0813">Transport</keyword>
<keyword evidence="25" id="KW-1185">Reference proteome</keyword>
<evidence type="ECO:0000259" key="22">
    <source>
        <dbReference type="Pfam" id="PF02896"/>
    </source>
</evidence>
<comment type="caution">
    <text evidence="24">The sequence shown here is derived from an EMBL/GenBank/DDBJ whole genome shotgun (WGS) entry which is preliminary data.</text>
</comment>
<feature type="binding site" evidence="20">
    <location>
        <position position="452"/>
    </location>
    <ligand>
        <name>Mg(2+)</name>
        <dbReference type="ChEBI" id="CHEBI:18420"/>
    </ligand>
</feature>
<dbReference type="PRINTS" id="PR01736">
    <property type="entry name" value="PHPHTRNFRASE"/>
</dbReference>
<dbReference type="PANTHER" id="PTHR46244">
    <property type="entry name" value="PHOSPHOENOLPYRUVATE-PROTEIN PHOSPHOTRANSFERASE"/>
    <property type="match status" value="1"/>
</dbReference>
<keyword evidence="9 17" id="KW-0963">Cytoplasm</keyword>
<dbReference type="PROSITE" id="PS00742">
    <property type="entry name" value="PEP_ENZYMES_2"/>
    <property type="match status" value="1"/>
</dbReference>
<evidence type="ECO:0000256" key="5">
    <source>
        <dbReference type="ARBA" id="ARBA00007837"/>
    </source>
</evidence>
<dbReference type="GO" id="GO:0005737">
    <property type="term" value="C:cytoplasm"/>
    <property type="evidence" value="ECO:0007669"/>
    <property type="project" value="UniProtKB-SubCell"/>
</dbReference>
<dbReference type="PIRSF" id="PIRSF000732">
    <property type="entry name" value="PTS_enzyme_I"/>
    <property type="match status" value="1"/>
</dbReference>
<dbReference type="InterPro" id="IPR000121">
    <property type="entry name" value="PEP_util_C"/>
</dbReference>
<evidence type="ECO:0000259" key="21">
    <source>
        <dbReference type="Pfam" id="PF00391"/>
    </source>
</evidence>
<dbReference type="GO" id="GO:0046872">
    <property type="term" value="F:metal ion binding"/>
    <property type="evidence" value="ECO:0007669"/>
    <property type="project" value="UniProtKB-KW"/>
</dbReference>
<evidence type="ECO:0000256" key="2">
    <source>
        <dbReference type="ARBA" id="ARBA00001946"/>
    </source>
</evidence>
<dbReference type="Gene3D" id="3.20.20.60">
    <property type="entry name" value="Phosphoenolpyruvate-binding domains"/>
    <property type="match status" value="1"/>
</dbReference>
<dbReference type="InterPro" id="IPR024692">
    <property type="entry name" value="PTS_EI"/>
</dbReference>
<comment type="catalytic activity">
    <reaction evidence="1 17">
        <text>L-histidyl-[protein] + phosphoenolpyruvate = N(pros)-phospho-L-histidyl-[protein] + pyruvate</text>
        <dbReference type="Rhea" id="RHEA:23880"/>
        <dbReference type="Rhea" id="RHEA-COMP:9745"/>
        <dbReference type="Rhea" id="RHEA-COMP:9746"/>
        <dbReference type="ChEBI" id="CHEBI:15361"/>
        <dbReference type="ChEBI" id="CHEBI:29979"/>
        <dbReference type="ChEBI" id="CHEBI:58702"/>
        <dbReference type="ChEBI" id="CHEBI:64837"/>
        <dbReference type="EC" id="2.7.3.9"/>
    </reaction>
</comment>